<comment type="caution">
    <text evidence="1">The sequence shown here is derived from an EMBL/GenBank/DDBJ whole genome shotgun (WGS) entry which is preliminary data.</text>
</comment>
<organism evidence="1 2">
    <name type="scientific">Streptomyces beihaiensis</name>
    <dbReference type="NCBI Taxonomy" id="2984495"/>
    <lineage>
        <taxon>Bacteria</taxon>
        <taxon>Bacillati</taxon>
        <taxon>Actinomycetota</taxon>
        <taxon>Actinomycetes</taxon>
        <taxon>Kitasatosporales</taxon>
        <taxon>Streptomycetaceae</taxon>
        <taxon>Streptomyces</taxon>
    </lineage>
</organism>
<reference evidence="1" key="1">
    <citation type="submission" date="2022-10" db="EMBL/GenBank/DDBJ databases">
        <title>Streptomyces beihaiensis sp. nov., a chitin degrading actinobacterium, isolated from shrimp pond soil.</title>
        <authorList>
            <person name="Xie J."/>
            <person name="Shen N."/>
        </authorList>
    </citation>
    <scope>NUCLEOTIDE SEQUENCE</scope>
    <source>
        <strain evidence="1">GXMU-J5</strain>
    </source>
</reference>
<gene>
    <name evidence="1" type="ORF">OFY01_03455</name>
</gene>
<proteinExistence type="predicted"/>
<keyword evidence="2" id="KW-1185">Reference proteome</keyword>
<dbReference type="RefSeq" id="WP_266596167.1">
    <property type="nucleotide sequence ID" value="NZ_JAPHNL010000022.1"/>
</dbReference>
<evidence type="ECO:0000313" key="1">
    <source>
        <dbReference type="EMBL" id="MCX3058841.1"/>
    </source>
</evidence>
<sequence length="256" mass="29205">MNLTELRPALRAAGVDDGAYRLEGESRRPSPDYDEGVRLVEVLGSWEVVGGAEVTYGFSTTLRTFDSEEEACEVFYREMTRPDGAPFAAEKAAWKAERERHWKEEEEAAAREWPTRGPVRAYWRRVWAEREAAGQPAMTVRELREVLRDPELRLGGRWHFGGFDEALGRSWGDEQQIAAPLPDGTWWLAWTGERGSGPFFTAVGLSEAEACKYIFDHATRTRANTRPTEAQWRAEIEASRWNAENRPLPPWPRPTP</sequence>
<evidence type="ECO:0000313" key="2">
    <source>
        <dbReference type="Proteomes" id="UP001163064"/>
    </source>
</evidence>
<dbReference type="EMBL" id="JAPHNL010000022">
    <property type="protein sequence ID" value="MCX3058841.1"/>
    <property type="molecule type" value="Genomic_DNA"/>
</dbReference>
<accession>A0ABT3TPA0</accession>
<name>A0ABT3TPA0_9ACTN</name>
<protein>
    <submittedName>
        <fullName evidence="1">Uncharacterized protein</fullName>
    </submittedName>
</protein>
<dbReference type="Proteomes" id="UP001163064">
    <property type="component" value="Unassembled WGS sequence"/>
</dbReference>